<accession>A0A0A9FYB1</accession>
<protein>
    <submittedName>
        <fullName evidence="1">Uncharacterized protein</fullName>
    </submittedName>
</protein>
<evidence type="ECO:0000313" key="1">
    <source>
        <dbReference type="EMBL" id="JAE17830.1"/>
    </source>
</evidence>
<organism evidence="1">
    <name type="scientific">Arundo donax</name>
    <name type="common">Giant reed</name>
    <name type="synonym">Donax arundinaceus</name>
    <dbReference type="NCBI Taxonomy" id="35708"/>
    <lineage>
        <taxon>Eukaryota</taxon>
        <taxon>Viridiplantae</taxon>
        <taxon>Streptophyta</taxon>
        <taxon>Embryophyta</taxon>
        <taxon>Tracheophyta</taxon>
        <taxon>Spermatophyta</taxon>
        <taxon>Magnoliopsida</taxon>
        <taxon>Liliopsida</taxon>
        <taxon>Poales</taxon>
        <taxon>Poaceae</taxon>
        <taxon>PACMAD clade</taxon>
        <taxon>Arundinoideae</taxon>
        <taxon>Arundineae</taxon>
        <taxon>Arundo</taxon>
    </lineage>
</organism>
<dbReference type="AlphaFoldDB" id="A0A0A9FYB1"/>
<reference evidence="1" key="1">
    <citation type="submission" date="2014-09" db="EMBL/GenBank/DDBJ databases">
        <authorList>
            <person name="Magalhaes I.L.F."/>
            <person name="Oliveira U."/>
            <person name="Santos F.R."/>
            <person name="Vidigal T.H.D.A."/>
            <person name="Brescovit A.D."/>
            <person name="Santos A.J."/>
        </authorList>
    </citation>
    <scope>NUCLEOTIDE SEQUENCE</scope>
    <source>
        <tissue evidence="1">Shoot tissue taken approximately 20 cm above the soil surface</tissue>
    </source>
</reference>
<proteinExistence type="predicted"/>
<dbReference type="EMBL" id="GBRH01180066">
    <property type="protein sequence ID" value="JAE17830.1"/>
    <property type="molecule type" value="Transcribed_RNA"/>
</dbReference>
<name>A0A0A9FYB1_ARUDO</name>
<reference evidence="1" key="2">
    <citation type="journal article" date="2015" name="Data Brief">
        <title>Shoot transcriptome of the giant reed, Arundo donax.</title>
        <authorList>
            <person name="Barrero R.A."/>
            <person name="Guerrero F.D."/>
            <person name="Moolhuijzen P."/>
            <person name="Goolsby J.A."/>
            <person name="Tidwell J."/>
            <person name="Bellgard S.E."/>
            <person name="Bellgard M.I."/>
        </authorList>
    </citation>
    <scope>NUCLEOTIDE SEQUENCE</scope>
    <source>
        <tissue evidence="1">Shoot tissue taken approximately 20 cm above the soil surface</tissue>
    </source>
</reference>
<sequence length="17" mass="1873">MNVAAANEKFHITQTPT</sequence>